<evidence type="ECO:0000256" key="9">
    <source>
        <dbReference type="ARBA" id="ARBA00048531"/>
    </source>
</evidence>
<dbReference type="GO" id="GO:0009236">
    <property type="term" value="P:cobalamin biosynthetic process"/>
    <property type="evidence" value="ECO:0007669"/>
    <property type="project" value="UniProtKB-UniPathway"/>
</dbReference>
<evidence type="ECO:0000259" key="10">
    <source>
        <dbReference type="Pfam" id="PF00155"/>
    </source>
</evidence>
<evidence type="ECO:0000256" key="1">
    <source>
        <dbReference type="ARBA" id="ARBA00001933"/>
    </source>
</evidence>
<dbReference type="CDD" id="cd00609">
    <property type="entry name" value="AAT_like"/>
    <property type="match status" value="1"/>
</dbReference>
<accession>A0A645AC62</accession>
<dbReference type="Gene3D" id="3.90.1150.10">
    <property type="entry name" value="Aspartate Aminotransferase, domain 1"/>
    <property type="match status" value="1"/>
</dbReference>
<comment type="caution">
    <text evidence="11">The sequence shown here is derived from an EMBL/GenBank/DDBJ whole genome shotgun (WGS) entry which is preliminary data.</text>
</comment>
<dbReference type="InterPro" id="IPR015424">
    <property type="entry name" value="PyrdxlP-dep_Trfase"/>
</dbReference>
<dbReference type="Gene3D" id="3.40.640.10">
    <property type="entry name" value="Type I PLP-dependent aspartate aminotransferase-like (Major domain)"/>
    <property type="match status" value="1"/>
</dbReference>
<evidence type="ECO:0000256" key="6">
    <source>
        <dbReference type="ARBA" id="ARBA00022898"/>
    </source>
</evidence>
<reference evidence="11" key="1">
    <citation type="submission" date="2019-08" db="EMBL/GenBank/DDBJ databases">
        <authorList>
            <person name="Kucharzyk K."/>
            <person name="Murdoch R.W."/>
            <person name="Higgins S."/>
            <person name="Loffler F."/>
        </authorList>
    </citation>
    <scope>NUCLEOTIDE SEQUENCE</scope>
</reference>
<dbReference type="GO" id="GO:0048472">
    <property type="term" value="F:threonine-phosphate decarboxylase activity"/>
    <property type="evidence" value="ECO:0007669"/>
    <property type="project" value="UniProtKB-EC"/>
</dbReference>
<dbReference type="InterPro" id="IPR005860">
    <property type="entry name" value="CobD"/>
</dbReference>
<evidence type="ECO:0000256" key="2">
    <source>
        <dbReference type="ARBA" id="ARBA00003444"/>
    </source>
</evidence>
<dbReference type="SUPFAM" id="SSF53383">
    <property type="entry name" value="PLP-dependent transferases"/>
    <property type="match status" value="1"/>
</dbReference>
<dbReference type="InterPro" id="IPR004838">
    <property type="entry name" value="NHTrfase_class1_PyrdxlP-BS"/>
</dbReference>
<gene>
    <name evidence="11" type="primary">cobD_24</name>
    <name evidence="11" type="ORF">SDC9_97528</name>
</gene>
<name>A0A645AC62_9ZZZZ</name>
<comment type="pathway">
    <text evidence="3">Cofactor biosynthesis; adenosylcobalamin biosynthesis.</text>
</comment>
<sequence length="374" mass="41670">MVYNYGKVIVIAGLNAFEHGGNIYNAARHGGSLANILDFSANINPMGLPDSLRQSLVANLDSIMAYPDAEAHDLKAAISHHYNVDQSTITAGNGAVELLYVLCNTIRPRQVLVTAPTFSEYERSARSAGAEVKYFYLNSQNGFQINIDNLIAEVQSNPIDILFIGNPNNPTGTLMRTQELELILQAAKRHNTLVVVDESFLDFLIDDSQYTCRLLLPHYQNLLILHSLTKFYAIPGLRLGFALTSSKLTNLLHKGKDPWNVNSLAQCAGVAALNDHKFRHASRQAIKQAKDDFYKLIKSISSLKPYQPSVNFMLVDIGDTKISSSDLRTQLARQNILIRDCSNYPGLSDRYIRLAIKTPKQNHQLLKALQNICR</sequence>
<dbReference type="UniPathway" id="UPA00148"/>
<dbReference type="InterPro" id="IPR015421">
    <property type="entry name" value="PyrdxlP-dep_Trfase_major"/>
</dbReference>
<evidence type="ECO:0000313" key="11">
    <source>
        <dbReference type="EMBL" id="MPM50785.1"/>
    </source>
</evidence>
<dbReference type="EMBL" id="VSSQ01013125">
    <property type="protein sequence ID" value="MPM50785.1"/>
    <property type="molecule type" value="Genomic_DNA"/>
</dbReference>
<dbReference type="EC" id="4.1.1.81" evidence="4"/>
<keyword evidence="5" id="KW-0169">Cobalamin biosynthesis</keyword>
<protein>
    <recommendedName>
        <fullName evidence="4">threonine-phosphate decarboxylase</fullName>
        <ecNumber evidence="4">4.1.1.81</ecNumber>
    </recommendedName>
    <alternativeName>
        <fullName evidence="8">L-threonine-O-3-phosphate decarboxylase</fullName>
    </alternativeName>
</protein>
<organism evidence="11">
    <name type="scientific">bioreactor metagenome</name>
    <dbReference type="NCBI Taxonomy" id="1076179"/>
    <lineage>
        <taxon>unclassified sequences</taxon>
        <taxon>metagenomes</taxon>
        <taxon>ecological metagenomes</taxon>
    </lineage>
</organism>
<dbReference type="AlphaFoldDB" id="A0A645AC62"/>
<comment type="function">
    <text evidence="2">Decarboxylates L-threonine-O-3-phosphate to yield (R)-1-amino-2-propanol O-2-phosphate, the precursor for the linkage between the nucleotide loop and the corrin ring in cobalamin.</text>
</comment>
<proteinExistence type="predicted"/>
<dbReference type="PANTHER" id="PTHR42885:SF1">
    <property type="entry name" value="THREONINE-PHOSPHATE DECARBOXYLASE"/>
    <property type="match status" value="1"/>
</dbReference>
<dbReference type="NCBIfam" id="TIGR01140">
    <property type="entry name" value="L_thr_O3P_dcar"/>
    <property type="match status" value="1"/>
</dbReference>
<comment type="catalytic activity">
    <reaction evidence="9">
        <text>O-phospho-L-threonine + H(+) = (R)-1-aminopropan-2-yl phosphate + CO2</text>
        <dbReference type="Rhea" id="RHEA:11492"/>
        <dbReference type="ChEBI" id="CHEBI:15378"/>
        <dbReference type="ChEBI" id="CHEBI:16526"/>
        <dbReference type="ChEBI" id="CHEBI:58563"/>
        <dbReference type="ChEBI" id="CHEBI:58675"/>
        <dbReference type="EC" id="4.1.1.81"/>
    </reaction>
</comment>
<feature type="domain" description="Aminotransferase class I/classII large" evidence="10">
    <location>
        <begin position="35"/>
        <end position="369"/>
    </location>
</feature>
<dbReference type="InterPro" id="IPR004839">
    <property type="entry name" value="Aminotransferase_I/II_large"/>
</dbReference>
<evidence type="ECO:0000256" key="8">
    <source>
        <dbReference type="ARBA" id="ARBA00029996"/>
    </source>
</evidence>
<keyword evidence="7 11" id="KW-0456">Lyase</keyword>
<dbReference type="GO" id="GO:0030170">
    <property type="term" value="F:pyridoxal phosphate binding"/>
    <property type="evidence" value="ECO:0007669"/>
    <property type="project" value="InterPro"/>
</dbReference>
<comment type="cofactor">
    <cofactor evidence="1">
        <name>pyridoxal 5'-phosphate</name>
        <dbReference type="ChEBI" id="CHEBI:597326"/>
    </cofactor>
</comment>
<dbReference type="Pfam" id="PF00155">
    <property type="entry name" value="Aminotran_1_2"/>
    <property type="match status" value="1"/>
</dbReference>
<evidence type="ECO:0000256" key="5">
    <source>
        <dbReference type="ARBA" id="ARBA00022573"/>
    </source>
</evidence>
<dbReference type="InterPro" id="IPR015422">
    <property type="entry name" value="PyrdxlP-dep_Trfase_small"/>
</dbReference>
<dbReference type="PANTHER" id="PTHR42885">
    <property type="entry name" value="HISTIDINOL-PHOSPHATE AMINOTRANSFERASE-RELATED"/>
    <property type="match status" value="1"/>
</dbReference>
<keyword evidence="6" id="KW-0663">Pyridoxal phosphate</keyword>
<dbReference type="PROSITE" id="PS00105">
    <property type="entry name" value="AA_TRANSFER_CLASS_1"/>
    <property type="match status" value="1"/>
</dbReference>
<evidence type="ECO:0000256" key="3">
    <source>
        <dbReference type="ARBA" id="ARBA00004953"/>
    </source>
</evidence>
<evidence type="ECO:0000256" key="4">
    <source>
        <dbReference type="ARBA" id="ARBA00012285"/>
    </source>
</evidence>
<evidence type="ECO:0000256" key="7">
    <source>
        <dbReference type="ARBA" id="ARBA00023239"/>
    </source>
</evidence>